<protein>
    <submittedName>
        <fullName evidence="2">Uncharacterized protein</fullName>
    </submittedName>
</protein>
<feature type="region of interest" description="Disordered" evidence="1">
    <location>
        <begin position="230"/>
        <end position="253"/>
    </location>
</feature>
<evidence type="ECO:0000256" key="1">
    <source>
        <dbReference type="SAM" id="MobiDB-lite"/>
    </source>
</evidence>
<reference evidence="2 3" key="1">
    <citation type="submission" date="2014-04" db="EMBL/GenBank/DDBJ databases">
        <authorList>
            <consortium name="DOE Joint Genome Institute"/>
            <person name="Kuo A."/>
            <person name="Kohler A."/>
            <person name="Nagy L.G."/>
            <person name="Floudas D."/>
            <person name="Copeland A."/>
            <person name="Barry K.W."/>
            <person name="Cichocki N."/>
            <person name="Veneault-Fourrey C."/>
            <person name="LaButti K."/>
            <person name="Lindquist E.A."/>
            <person name="Lipzen A."/>
            <person name="Lundell T."/>
            <person name="Morin E."/>
            <person name="Murat C."/>
            <person name="Sun H."/>
            <person name="Tunlid A."/>
            <person name="Henrissat B."/>
            <person name="Grigoriev I.V."/>
            <person name="Hibbett D.S."/>
            <person name="Martin F."/>
            <person name="Nordberg H.P."/>
            <person name="Cantor M.N."/>
            <person name="Hua S.X."/>
        </authorList>
    </citation>
    <scope>NUCLEOTIDE SEQUENCE [LARGE SCALE GENOMIC DNA]</scope>
    <source>
        <strain evidence="2 3">Foug A</strain>
    </source>
</reference>
<organism evidence="2 3">
    <name type="scientific">Scleroderma citrinum Foug A</name>
    <dbReference type="NCBI Taxonomy" id="1036808"/>
    <lineage>
        <taxon>Eukaryota</taxon>
        <taxon>Fungi</taxon>
        <taxon>Dikarya</taxon>
        <taxon>Basidiomycota</taxon>
        <taxon>Agaricomycotina</taxon>
        <taxon>Agaricomycetes</taxon>
        <taxon>Agaricomycetidae</taxon>
        <taxon>Boletales</taxon>
        <taxon>Sclerodermatineae</taxon>
        <taxon>Sclerodermataceae</taxon>
        <taxon>Scleroderma</taxon>
    </lineage>
</organism>
<dbReference type="OrthoDB" id="3258371at2759"/>
<dbReference type="EMBL" id="KN822020">
    <property type="protein sequence ID" value="KIM65904.1"/>
    <property type="molecule type" value="Genomic_DNA"/>
</dbReference>
<accession>A0A0C3EC52</accession>
<reference evidence="3" key="2">
    <citation type="submission" date="2015-01" db="EMBL/GenBank/DDBJ databases">
        <title>Evolutionary Origins and Diversification of the Mycorrhizal Mutualists.</title>
        <authorList>
            <consortium name="DOE Joint Genome Institute"/>
            <consortium name="Mycorrhizal Genomics Consortium"/>
            <person name="Kohler A."/>
            <person name="Kuo A."/>
            <person name="Nagy L.G."/>
            <person name="Floudas D."/>
            <person name="Copeland A."/>
            <person name="Barry K.W."/>
            <person name="Cichocki N."/>
            <person name="Veneault-Fourrey C."/>
            <person name="LaButti K."/>
            <person name="Lindquist E.A."/>
            <person name="Lipzen A."/>
            <person name="Lundell T."/>
            <person name="Morin E."/>
            <person name="Murat C."/>
            <person name="Riley R."/>
            <person name="Ohm R."/>
            <person name="Sun H."/>
            <person name="Tunlid A."/>
            <person name="Henrissat B."/>
            <person name="Grigoriev I.V."/>
            <person name="Hibbett D.S."/>
            <person name="Martin F."/>
        </authorList>
    </citation>
    <scope>NUCLEOTIDE SEQUENCE [LARGE SCALE GENOMIC DNA]</scope>
    <source>
        <strain evidence="3">Foug A</strain>
    </source>
</reference>
<evidence type="ECO:0000313" key="2">
    <source>
        <dbReference type="EMBL" id="KIM65904.1"/>
    </source>
</evidence>
<proteinExistence type="predicted"/>
<feature type="compositionally biased region" description="Polar residues" evidence="1">
    <location>
        <begin position="321"/>
        <end position="332"/>
    </location>
</feature>
<sequence>MSALNLFGIFALRNGRRSKSGKNYYCFYNTVLQCSSGITLPAEMRIYSPINDVAVEDDTVVFAHCRAYLLYNEILLDASHIFPFPGDPSSREYDENLPNCHAPYVTGVGHVPFHHEVLSENGSKAFNVICSEYVRDGTKTSTIQCVYDGSTPRWNNTPTPNVNSTIHFVGILSDMSQTGTLRVNLENIALNIGHHDANSTVSTPTTTPVKKRKFASFASLPILKTSVSPLMSGEAGPSSNVVESPTRSPSATNQVNITNISKSSTTPLSHHNMDMSISERQNSPLSPIEDQSMQIESSLIIAPVSMLSDIPSDNAEHSETTNETNLGVTPSVKSLGKRKTKK</sequence>
<feature type="region of interest" description="Disordered" evidence="1">
    <location>
        <begin position="309"/>
        <end position="342"/>
    </location>
</feature>
<name>A0A0C3EC52_9AGAM</name>
<dbReference type="Proteomes" id="UP000053989">
    <property type="component" value="Unassembled WGS sequence"/>
</dbReference>
<feature type="compositionally biased region" description="Polar residues" evidence="1">
    <location>
        <begin position="237"/>
        <end position="253"/>
    </location>
</feature>
<evidence type="ECO:0000313" key="3">
    <source>
        <dbReference type="Proteomes" id="UP000053989"/>
    </source>
</evidence>
<dbReference type="HOGENOM" id="CLU_069878_0_0_1"/>
<keyword evidence="3" id="KW-1185">Reference proteome</keyword>
<gene>
    <name evidence="2" type="ORF">SCLCIDRAFT_1211910</name>
</gene>
<dbReference type="AlphaFoldDB" id="A0A0C3EC52"/>
<dbReference type="InParanoid" id="A0A0C3EC52"/>